<accession>A0A7W6IK47</accession>
<sequence>MSEPRSLLSKLQVQSGYRLWLVNVPRDIAEELSAGAEVELVSGGEPHDGVLAFFDSSEEVKVLSDRILEGMAETGLVWVAYRKGTAGRASGLSRDVGWEPLAEAGWRPVRQIAIDAEWSALRFRPKHLVKAKPGSQFA</sequence>
<dbReference type="EMBL" id="JACIEW010000001">
    <property type="protein sequence ID" value="MBB4050496.1"/>
    <property type="molecule type" value="Genomic_DNA"/>
</dbReference>
<evidence type="ECO:0008006" key="3">
    <source>
        <dbReference type="Google" id="ProtNLM"/>
    </source>
</evidence>
<keyword evidence="2" id="KW-1185">Reference proteome</keyword>
<organism evidence="1 2">
    <name type="scientific">Devosia subaequoris</name>
    <dbReference type="NCBI Taxonomy" id="395930"/>
    <lineage>
        <taxon>Bacteria</taxon>
        <taxon>Pseudomonadati</taxon>
        <taxon>Pseudomonadota</taxon>
        <taxon>Alphaproteobacteria</taxon>
        <taxon>Hyphomicrobiales</taxon>
        <taxon>Devosiaceae</taxon>
        <taxon>Devosia</taxon>
    </lineage>
</organism>
<gene>
    <name evidence="1" type="ORF">GGR20_000114</name>
</gene>
<evidence type="ECO:0000313" key="2">
    <source>
        <dbReference type="Proteomes" id="UP000547011"/>
    </source>
</evidence>
<comment type="caution">
    <text evidence="1">The sequence shown here is derived from an EMBL/GenBank/DDBJ whole genome shotgun (WGS) entry which is preliminary data.</text>
</comment>
<dbReference type="Proteomes" id="UP000547011">
    <property type="component" value="Unassembled WGS sequence"/>
</dbReference>
<reference evidence="1 2" key="1">
    <citation type="submission" date="2020-08" db="EMBL/GenBank/DDBJ databases">
        <title>Genomic Encyclopedia of Type Strains, Phase IV (KMG-IV): sequencing the most valuable type-strain genomes for metagenomic binning, comparative biology and taxonomic classification.</title>
        <authorList>
            <person name="Goeker M."/>
        </authorList>
    </citation>
    <scope>NUCLEOTIDE SEQUENCE [LARGE SCALE GENOMIC DNA]</scope>
    <source>
        <strain evidence="1 2">DSM 23447</strain>
    </source>
</reference>
<evidence type="ECO:0000313" key="1">
    <source>
        <dbReference type="EMBL" id="MBB4050496.1"/>
    </source>
</evidence>
<name>A0A7W6IK47_9HYPH</name>
<dbReference type="AlphaFoldDB" id="A0A7W6IK47"/>
<protein>
    <recommendedName>
        <fullName evidence="3">DUF3052 family protein</fullName>
    </recommendedName>
</protein>
<dbReference type="RefSeq" id="WP_183309308.1">
    <property type="nucleotide sequence ID" value="NZ_JACIEW010000001.1"/>
</dbReference>
<proteinExistence type="predicted"/>